<evidence type="ECO:0000313" key="6">
    <source>
        <dbReference type="Proteomes" id="UP001597283"/>
    </source>
</evidence>
<reference evidence="6" key="1">
    <citation type="journal article" date="2019" name="Int. J. Syst. Evol. Microbiol.">
        <title>The Global Catalogue of Microorganisms (GCM) 10K type strain sequencing project: providing services to taxonomists for standard genome sequencing and annotation.</title>
        <authorList>
            <consortium name="The Broad Institute Genomics Platform"/>
            <consortium name="The Broad Institute Genome Sequencing Center for Infectious Disease"/>
            <person name="Wu L."/>
            <person name="Ma J."/>
        </authorList>
    </citation>
    <scope>NUCLEOTIDE SEQUENCE [LARGE SCALE GENOMIC DNA]</scope>
    <source>
        <strain evidence="6">Q85</strain>
    </source>
</reference>
<dbReference type="SMART" id="SM00342">
    <property type="entry name" value="HTH_ARAC"/>
    <property type="match status" value="1"/>
</dbReference>
<comment type="caution">
    <text evidence="5">The sequence shown here is derived from an EMBL/GenBank/DDBJ whole genome shotgun (WGS) entry which is preliminary data.</text>
</comment>
<dbReference type="RefSeq" id="WP_380940205.1">
    <property type="nucleotide sequence ID" value="NZ_JBHUFC010000003.1"/>
</dbReference>
<name>A0ABW4NE59_9SPHN</name>
<dbReference type="InterPro" id="IPR009057">
    <property type="entry name" value="Homeodomain-like_sf"/>
</dbReference>
<dbReference type="InterPro" id="IPR050204">
    <property type="entry name" value="AraC_XylS_family_regulators"/>
</dbReference>
<dbReference type="PROSITE" id="PS00041">
    <property type="entry name" value="HTH_ARAC_FAMILY_1"/>
    <property type="match status" value="1"/>
</dbReference>
<keyword evidence="1" id="KW-0805">Transcription regulation</keyword>
<dbReference type="Gene3D" id="1.10.10.60">
    <property type="entry name" value="Homeodomain-like"/>
    <property type="match status" value="1"/>
</dbReference>
<keyword evidence="2" id="KW-0238">DNA-binding</keyword>
<dbReference type="PROSITE" id="PS01124">
    <property type="entry name" value="HTH_ARAC_FAMILY_2"/>
    <property type="match status" value="1"/>
</dbReference>
<organism evidence="5 6">
    <name type="scientific">Sphingomonas floccifaciens</name>
    <dbReference type="NCBI Taxonomy" id="1844115"/>
    <lineage>
        <taxon>Bacteria</taxon>
        <taxon>Pseudomonadati</taxon>
        <taxon>Pseudomonadota</taxon>
        <taxon>Alphaproteobacteria</taxon>
        <taxon>Sphingomonadales</taxon>
        <taxon>Sphingomonadaceae</taxon>
        <taxon>Sphingomonas</taxon>
    </lineage>
</organism>
<evidence type="ECO:0000256" key="3">
    <source>
        <dbReference type="ARBA" id="ARBA00023163"/>
    </source>
</evidence>
<proteinExistence type="predicted"/>
<evidence type="ECO:0000256" key="1">
    <source>
        <dbReference type="ARBA" id="ARBA00023015"/>
    </source>
</evidence>
<dbReference type="EMBL" id="JBHUFC010000003">
    <property type="protein sequence ID" value="MFD1787844.1"/>
    <property type="molecule type" value="Genomic_DNA"/>
</dbReference>
<accession>A0ABW4NE59</accession>
<keyword evidence="3" id="KW-0804">Transcription</keyword>
<evidence type="ECO:0000256" key="2">
    <source>
        <dbReference type="ARBA" id="ARBA00023125"/>
    </source>
</evidence>
<dbReference type="InterPro" id="IPR018062">
    <property type="entry name" value="HTH_AraC-typ_CS"/>
</dbReference>
<dbReference type="Pfam" id="PF12833">
    <property type="entry name" value="HTH_18"/>
    <property type="match status" value="1"/>
</dbReference>
<sequence length="306" mass="34142">MTEIIRFDHNSLISNDAAPGEILSRSTAIGWNSLLLELFRCDVGGGEFETGATTDHRISLLITGELDVDTLHEGLWKRVSLRPGSALLVPGGQAQRLRWSSRRQRLRTEILHIFLPRQLVRDAAMSNGLPEREAPGWPEQALIRDQVVATVGSSLLKAMSERAPDTYAETAARWLAAHIASMRDPWTMGDRSVLTDVTDDPGLSRAVEFMSANLGRRLTLELLAREAGMSRFHFSRRFKVRTGLTPFAFLLALRLEAGRRMLATTDEPVNRIANACGYERGSHFGTAFVRMFGETPTAFRRRARNA</sequence>
<evidence type="ECO:0000313" key="5">
    <source>
        <dbReference type="EMBL" id="MFD1787844.1"/>
    </source>
</evidence>
<keyword evidence="6" id="KW-1185">Reference proteome</keyword>
<protein>
    <submittedName>
        <fullName evidence="5">Helix-turn-helix domain-containing protein</fullName>
    </submittedName>
</protein>
<dbReference type="PANTHER" id="PTHR46796">
    <property type="entry name" value="HTH-TYPE TRANSCRIPTIONAL ACTIVATOR RHAS-RELATED"/>
    <property type="match status" value="1"/>
</dbReference>
<evidence type="ECO:0000259" key="4">
    <source>
        <dbReference type="PROSITE" id="PS01124"/>
    </source>
</evidence>
<gene>
    <name evidence="5" type="ORF">ACFSC3_09680</name>
</gene>
<dbReference type="SUPFAM" id="SSF46689">
    <property type="entry name" value="Homeodomain-like"/>
    <property type="match status" value="2"/>
</dbReference>
<dbReference type="InterPro" id="IPR018060">
    <property type="entry name" value="HTH_AraC"/>
</dbReference>
<dbReference type="Proteomes" id="UP001597283">
    <property type="component" value="Unassembled WGS sequence"/>
</dbReference>
<feature type="domain" description="HTH araC/xylS-type" evidence="4">
    <location>
        <begin position="204"/>
        <end position="302"/>
    </location>
</feature>